<dbReference type="Pfam" id="PF25967">
    <property type="entry name" value="RND-MFP_C"/>
    <property type="match status" value="1"/>
</dbReference>
<sequence length="238" mass="25890">MARANELVAEAAIKSAEAAIRQAELDLSYTEIHAPFSGRIGRINVSEGEVVGPTTGPLVTLVRERPVHVAFSLSEKQFITVLEHLGETPETLARSDRSPEVRVTLPNGSDLDETGQVDFVENRIDPRTGAIAVRAQFPNDSRLLVDGAFVTVRILAFEPEQKLLIPQAALQRDQQGPFVLVVNDQQMVEQRYVKTGRAVETEIIVEEGLNPGDEVIVEGLQRVRPGVPVSKVAADGGN</sequence>
<proteinExistence type="inferred from homology"/>
<gene>
    <name evidence="5" type="ORF">SAMN05421751_104126</name>
</gene>
<dbReference type="PANTHER" id="PTHR30158">
    <property type="entry name" value="ACRA/E-RELATED COMPONENT OF DRUG EFFLUX TRANSPORTER"/>
    <property type="match status" value="1"/>
</dbReference>
<dbReference type="GO" id="GO:0005886">
    <property type="term" value="C:plasma membrane"/>
    <property type="evidence" value="ECO:0007669"/>
    <property type="project" value="UniProtKB-SubCell"/>
</dbReference>
<comment type="similarity">
    <text evidence="2">Belongs to the membrane fusion protein (MFP) (TC 8.A.1) family.</text>
</comment>
<dbReference type="Gene3D" id="2.40.50.100">
    <property type="match status" value="1"/>
</dbReference>
<evidence type="ECO:0000256" key="2">
    <source>
        <dbReference type="ARBA" id="ARBA00009477"/>
    </source>
</evidence>
<dbReference type="NCBIfam" id="TIGR01730">
    <property type="entry name" value="RND_mfp"/>
    <property type="match status" value="1"/>
</dbReference>
<dbReference type="Gene3D" id="2.40.30.170">
    <property type="match status" value="1"/>
</dbReference>
<dbReference type="InterPro" id="IPR006143">
    <property type="entry name" value="RND_pump_MFP"/>
</dbReference>
<dbReference type="GO" id="GO:0046677">
    <property type="term" value="P:response to antibiotic"/>
    <property type="evidence" value="ECO:0007669"/>
    <property type="project" value="TreeGrafter"/>
</dbReference>
<dbReference type="EMBL" id="FNVD01000004">
    <property type="protein sequence ID" value="SEF75641.1"/>
    <property type="molecule type" value="Genomic_DNA"/>
</dbReference>
<evidence type="ECO:0000313" key="6">
    <source>
        <dbReference type="Proteomes" id="UP000236742"/>
    </source>
</evidence>
<dbReference type="PANTHER" id="PTHR30158:SF3">
    <property type="entry name" value="MULTIDRUG EFFLUX PUMP SUBUNIT ACRA-RELATED"/>
    <property type="match status" value="1"/>
</dbReference>
<comment type="subcellular location">
    <subcellularLocation>
        <location evidence="1">Cell envelope</location>
    </subcellularLocation>
</comment>
<accession>A0A1H5UMI7</accession>
<dbReference type="Gene3D" id="1.10.287.470">
    <property type="entry name" value="Helix hairpin bin"/>
    <property type="match status" value="1"/>
</dbReference>
<keyword evidence="6" id="KW-1185">Reference proteome</keyword>
<dbReference type="Pfam" id="PF25944">
    <property type="entry name" value="Beta-barrel_RND"/>
    <property type="match status" value="1"/>
</dbReference>
<feature type="domain" description="Multidrug resistance protein MdtA-like beta-barrel" evidence="3">
    <location>
        <begin position="66"/>
        <end position="155"/>
    </location>
</feature>
<dbReference type="Proteomes" id="UP000236742">
    <property type="component" value="Unassembled WGS sequence"/>
</dbReference>
<dbReference type="GO" id="GO:0022857">
    <property type="term" value="F:transmembrane transporter activity"/>
    <property type="evidence" value="ECO:0007669"/>
    <property type="project" value="InterPro"/>
</dbReference>
<dbReference type="InterPro" id="IPR058626">
    <property type="entry name" value="MdtA-like_b-barrel"/>
</dbReference>
<organism evidence="5 6">
    <name type="scientific">Jhaorihella thermophila</name>
    <dbReference type="NCBI Taxonomy" id="488547"/>
    <lineage>
        <taxon>Bacteria</taxon>
        <taxon>Pseudomonadati</taxon>
        <taxon>Pseudomonadota</taxon>
        <taxon>Alphaproteobacteria</taxon>
        <taxon>Rhodobacterales</taxon>
        <taxon>Paracoccaceae</taxon>
        <taxon>Jhaorihella</taxon>
    </lineage>
</organism>
<evidence type="ECO:0000256" key="1">
    <source>
        <dbReference type="ARBA" id="ARBA00004196"/>
    </source>
</evidence>
<evidence type="ECO:0000313" key="5">
    <source>
        <dbReference type="EMBL" id="SEF75641.1"/>
    </source>
</evidence>
<dbReference type="InterPro" id="IPR058627">
    <property type="entry name" value="MdtA-like_C"/>
</dbReference>
<dbReference type="Gene3D" id="2.40.420.20">
    <property type="match status" value="1"/>
</dbReference>
<feature type="domain" description="Multidrug resistance protein MdtA-like C-terminal permuted SH3" evidence="4">
    <location>
        <begin position="163"/>
        <end position="222"/>
    </location>
</feature>
<reference evidence="5 6" key="1">
    <citation type="submission" date="2016-10" db="EMBL/GenBank/DDBJ databases">
        <authorList>
            <person name="de Groot N.N."/>
        </authorList>
    </citation>
    <scope>NUCLEOTIDE SEQUENCE [LARGE SCALE GENOMIC DNA]</scope>
    <source>
        <strain evidence="5 6">DSM 23413</strain>
    </source>
</reference>
<evidence type="ECO:0000259" key="4">
    <source>
        <dbReference type="Pfam" id="PF25967"/>
    </source>
</evidence>
<dbReference type="SUPFAM" id="SSF111369">
    <property type="entry name" value="HlyD-like secretion proteins"/>
    <property type="match status" value="1"/>
</dbReference>
<dbReference type="AlphaFoldDB" id="A0A1H5UMI7"/>
<protein>
    <submittedName>
        <fullName evidence="5">Membrane fusion protein, multidrug efflux system</fullName>
    </submittedName>
</protein>
<name>A0A1H5UMI7_9RHOB</name>
<dbReference type="FunFam" id="2.40.420.20:FF:000001">
    <property type="entry name" value="Efflux RND transporter periplasmic adaptor subunit"/>
    <property type="match status" value="1"/>
</dbReference>
<evidence type="ECO:0000259" key="3">
    <source>
        <dbReference type="Pfam" id="PF25944"/>
    </source>
</evidence>